<evidence type="ECO:0000313" key="6">
    <source>
        <dbReference type="EMBL" id="NHO66811.1"/>
    </source>
</evidence>
<gene>
    <name evidence="6" type="ORF">G8770_14770</name>
</gene>
<dbReference type="SUPFAM" id="SSF53850">
    <property type="entry name" value="Periplasmic binding protein-like II"/>
    <property type="match status" value="1"/>
</dbReference>
<keyword evidence="7" id="KW-1185">Reference proteome</keyword>
<keyword evidence="3" id="KW-0238">DNA-binding</keyword>
<dbReference type="Pfam" id="PF00126">
    <property type="entry name" value="HTH_1"/>
    <property type="match status" value="2"/>
</dbReference>
<accession>A0A9E5JWK1</accession>
<protein>
    <submittedName>
        <fullName evidence="6">LysR family transcriptional regulator</fullName>
    </submittedName>
</protein>
<dbReference type="InterPro" id="IPR037405">
    <property type="entry name" value="GbpR_PBP2"/>
</dbReference>
<dbReference type="InterPro" id="IPR000847">
    <property type="entry name" value="LysR_HTH_N"/>
</dbReference>
<dbReference type="PROSITE" id="PS50931">
    <property type="entry name" value="HTH_LYSR"/>
    <property type="match status" value="2"/>
</dbReference>
<dbReference type="AlphaFoldDB" id="A0A9E5JWK1"/>
<evidence type="ECO:0000256" key="1">
    <source>
        <dbReference type="ARBA" id="ARBA00009437"/>
    </source>
</evidence>
<dbReference type="InterPro" id="IPR005119">
    <property type="entry name" value="LysR_subst-bd"/>
</dbReference>
<proteinExistence type="inferred from homology"/>
<dbReference type="GO" id="GO:0003677">
    <property type="term" value="F:DNA binding"/>
    <property type="evidence" value="ECO:0007669"/>
    <property type="project" value="UniProtKB-KW"/>
</dbReference>
<comment type="caution">
    <text evidence="6">The sequence shown here is derived from an EMBL/GenBank/DDBJ whole genome shotgun (WGS) entry which is preliminary data.</text>
</comment>
<dbReference type="CDD" id="cd08435">
    <property type="entry name" value="PBP2_GbpR"/>
    <property type="match status" value="1"/>
</dbReference>
<comment type="similarity">
    <text evidence="1">Belongs to the LysR transcriptional regulatory family.</text>
</comment>
<dbReference type="PRINTS" id="PR00039">
    <property type="entry name" value="HTHLYSR"/>
</dbReference>
<dbReference type="InterPro" id="IPR050950">
    <property type="entry name" value="HTH-type_LysR_regulators"/>
</dbReference>
<dbReference type="SUPFAM" id="SSF46785">
    <property type="entry name" value="Winged helix' DNA-binding domain"/>
    <property type="match status" value="2"/>
</dbReference>
<evidence type="ECO:0000256" key="4">
    <source>
        <dbReference type="ARBA" id="ARBA00023163"/>
    </source>
</evidence>
<feature type="domain" description="HTH lysR-type" evidence="5">
    <location>
        <begin position="111"/>
        <end position="168"/>
    </location>
</feature>
<dbReference type="InterPro" id="IPR036388">
    <property type="entry name" value="WH-like_DNA-bd_sf"/>
</dbReference>
<evidence type="ECO:0000256" key="2">
    <source>
        <dbReference type="ARBA" id="ARBA00023015"/>
    </source>
</evidence>
<dbReference type="Gene3D" id="1.10.10.10">
    <property type="entry name" value="Winged helix-like DNA-binding domain superfamily/Winged helix DNA-binding domain"/>
    <property type="match status" value="2"/>
</dbReference>
<keyword evidence="2" id="KW-0805">Transcription regulation</keyword>
<keyword evidence="4" id="KW-0804">Transcription</keyword>
<sequence>MPQTQGVPHISLRHLKALAYVARHKNLTRAAKELNRSQTAITKAIGELETQFEIPLFERSPAGMKPTLCGEKLAHWVELAEAEFRAAGASYQNIKVDVKDASKLSVFSMSISYKRLASFIALYDHRDTKIAAQHLGVTRAAISGAVRELEDLLELSLFERDTNGIHCSPFCLQLARHLKLAFAHLRHGIDDIASLDGVTYGTVAVGTLPYTRTVLIPRAMNRVLKSHPQLEVSTTEGRYAQLEVALRSGDLDFIVGATRPLGDEKELVTETLFEDRLAVIVRTGHPLTKQEKVTLGDLQHYRWILPARNTPARLLFDRELSQDHLPRPEHTIETSSLSTVRGLLLESDSVALLSEHQIYFDKLYGVLTALPIALNHTYRPIGVTMRVHSHLSPAAQLFLEQLRQVAQEMPKQ</sequence>
<dbReference type="Pfam" id="PF03466">
    <property type="entry name" value="LysR_substrate"/>
    <property type="match status" value="1"/>
</dbReference>
<reference evidence="6" key="1">
    <citation type="submission" date="2020-03" db="EMBL/GenBank/DDBJ databases">
        <authorList>
            <person name="Guo F."/>
        </authorList>
    </citation>
    <scope>NUCLEOTIDE SEQUENCE</scope>
    <source>
        <strain evidence="6">JCM 30134</strain>
    </source>
</reference>
<dbReference type="Proteomes" id="UP000787472">
    <property type="component" value="Unassembled WGS sequence"/>
</dbReference>
<evidence type="ECO:0000256" key="3">
    <source>
        <dbReference type="ARBA" id="ARBA00023125"/>
    </source>
</evidence>
<dbReference type="GO" id="GO:0003700">
    <property type="term" value="F:DNA-binding transcription factor activity"/>
    <property type="evidence" value="ECO:0007669"/>
    <property type="project" value="InterPro"/>
</dbReference>
<dbReference type="Gene3D" id="3.40.190.290">
    <property type="match status" value="1"/>
</dbReference>
<dbReference type="PANTHER" id="PTHR30419">
    <property type="entry name" value="HTH-TYPE TRANSCRIPTIONAL REGULATOR YBHD"/>
    <property type="match status" value="1"/>
</dbReference>
<organism evidence="6 7">
    <name type="scientific">Pseudomaricurvus hydrocarbonicus</name>
    <dbReference type="NCBI Taxonomy" id="1470433"/>
    <lineage>
        <taxon>Bacteria</taxon>
        <taxon>Pseudomonadati</taxon>
        <taxon>Pseudomonadota</taxon>
        <taxon>Gammaproteobacteria</taxon>
        <taxon>Cellvibrionales</taxon>
        <taxon>Cellvibrionaceae</taxon>
        <taxon>Pseudomaricurvus</taxon>
    </lineage>
</organism>
<dbReference type="EMBL" id="JAAONZ010000012">
    <property type="protein sequence ID" value="NHO66811.1"/>
    <property type="molecule type" value="Genomic_DNA"/>
</dbReference>
<dbReference type="GO" id="GO:0005829">
    <property type="term" value="C:cytosol"/>
    <property type="evidence" value="ECO:0007669"/>
    <property type="project" value="TreeGrafter"/>
</dbReference>
<dbReference type="InterPro" id="IPR036390">
    <property type="entry name" value="WH_DNA-bd_sf"/>
</dbReference>
<evidence type="ECO:0000313" key="7">
    <source>
        <dbReference type="Proteomes" id="UP000787472"/>
    </source>
</evidence>
<name>A0A9E5JWK1_9GAMM</name>
<dbReference type="PANTHER" id="PTHR30419:SF8">
    <property type="entry name" value="NITROGEN ASSIMILATION TRANSCRIPTIONAL ACTIVATOR-RELATED"/>
    <property type="match status" value="1"/>
</dbReference>
<evidence type="ECO:0000259" key="5">
    <source>
        <dbReference type="PROSITE" id="PS50931"/>
    </source>
</evidence>
<feature type="domain" description="HTH lysR-type" evidence="5">
    <location>
        <begin position="10"/>
        <end position="67"/>
    </location>
</feature>